<keyword evidence="2" id="KW-1185">Reference proteome</keyword>
<protein>
    <submittedName>
        <fullName evidence="1">Uncharacterized protein</fullName>
    </submittedName>
</protein>
<dbReference type="Proteomes" id="UP001597083">
    <property type="component" value="Unassembled WGS sequence"/>
</dbReference>
<reference evidence="2" key="1">
    <citation type="journal article" date="2019" name="Int. J. Syst. Evol. Microbiol.">
        <title>The Global Catalogue of Microorganisms (GCM) 10K type strain sequencing project: providing services to taxonomists for standard genome sequencing and annotation.</title>
        <authorList>
            <consortium name="The Broad Institute Genomics Platform"/>
            <consortium name="The Broad Institute Genome Sequencing Center for Infectious Disease"/>
            <person name="Wu L."/>
            <person name="Ma J."/>
        </authorList>
    </citation>
    <scope>NUCLEOTIDE SEQUENCE [LARGE SCALE GENOMIC DNA]</scope>
    <source>
        <strain evidence="2">JCM 31696</strain>
    </source>
</reference>
<sequence>VPPHEAGSPCVLVHPGAPAPAAAHLGRWVEELGIMALLFKDKLPAVSGRAHLLVSVLDRWAQARPELVRLNALLALGAHIHRRLRAPSAPPETVTVMLEFAELIIDEPGAIGLSWTDAHAG</sequence>
<comment type="caution">
    <text evidence="1">The sequence shown here is derived from an EMBL/GenBank/DDBJ whole genome shotgun (WGS) entry which is preliminary data.</text>
</comment>
<dbReference type="EMBL" id="JBHTIR010004183">
    <property type="protein sequence ID" value="MFD0856599.1"/>
    <property type="molecule type" value="Genomic_DNA"/>
</dbReference>
<proteinExistence type="predicted"/>
<accession>A0ABW3CRH1</accession>
<evidence type="ECO:0000313" key="2">
    <source>
        <dbReference type="Proteomes" id="UP001597083"/>
    </source>
</evidence>
<organism evidence="1 2">
    <name type="scientific">Actinomadura adrarensis</name>
    <dbReference type="NCBI Taxonomy" id="1819600"/>
    <lineage>
        <taxon>Bacteria</taxon>
        <taxon>Bacillati</taxon>
        <taxon>Actinomycetota</taxon>
        <taxon>Actinomycetes</taxon>
        <taxon>Streptosporangiales</taxon>
        <taxon>Thermomonosporaceae</taxon>
        <taxon>Actinomadura</taxon>
    </lineage>
</organism>
<feature type="non-terminal residue" evidence="1">
    <location>
        <position position="1"/>
    </location>
</feature>
<name>A0ABW3CRH1_9ACTN</name>
<evidence type="ECO:0000313" key="1">
    <source>
        <dbReference type="EMBL" id="MFD0856599.1"/>
    </source>
</evidence>
<gene>
    <name evidence="1" type="ORF">ACFQ07_30485</name>
</gene>